<dbReference type="Proteomes" id="UP000178684">
    <property type="component" value="Unassembled WGS sequence"/>
</dbReference>
<organism evidence="1 2">
    <name type="scientific">Candidatus Giovannonibacteria bacterium RIFCSPLOWO2_01_FULL_46_13</name>
    <dbReference type="NCBI Taxonomy" id="1798352"/>
    <lineage>
        <taxon>Bacteria</taxon>
        <taxon>Candidatus Giovannoniibacteriota</taxon>
    </lineage>
</organism>
<sequence length="83" mass="9633">MLDKSDIKAVIEANGEVFPTKEEFSSFQEEMRKSFSSLLTSIDSYATKADTYFQEMVMLSHKVDRHEKWLKQIADKLGLKLEI</sequence>
<accession>A0A1F5X345</accession>
<protein>
    <submittedName>
        <fullName evidence="1">Uncharacterized protein</fullName>
    </submittedName>
</protein>
<dbReference type="AlphaFoldDB" id="A0A1F5X345"/>
<comment type="caution">
    <text evidence="1">The sequence shown here is derived from an EMBL/GenBank/DDBJ whole genome shotgun (WGS) entry which is preliminary data.</text>
</comment>
<name>A0A1F5X345_9BACT</name>
<evidence type="ECO:0000313" key="1">
    <source>
        <dbReference type="EMBL" id="OGF82253.1"/>
    </source>
</evidence>
<dbReference type="EMBL" id="MFIE01000024">
    <property type="protein sequence ID" value="OGF82253.1"/>
    <property type="molecule type" value="Genomic_DNA"/>
</dbReference>
<evidence type="ECO:0000313" key="2">
    <source>
        <dbReference type="Proteomes" id="UP000178684"/>
    </source>
</evidence>
<reference evidence="1 2" key="1">
    <citation type="journal article" date="2016" name="Nat. Commun.">
        <title>Thousands of microbial genomes shed light on interconnected biogeochemical processes in an aquifer system.</title>
        <authorList>
            <person name="Anantharaman K."/>
            <person name="Brown C.T."/>
            <person name="Hug L.A."/>
            <person name="Sharon I."/>
            <person name="Castelle C.J."/>
            <person name="Probst A.J."/>
            <person name="Thomas B.C."/>
            <person name="Singh A."/>
            <person name="Wilkins M.J."/>
            <person name="Karaoz U."/>
            <person name="Brodie E.L."/>
            <person name="Williams K.H."/>
            <person name="Hubbard S.S."/>
            <person name="Banfield J.F."/>
        </authorList>
    </citation>
    <scope>NUCLEOTIDE SEQUENCE [LARGE SCALE GENOMIC DNA]</scope>
</reference>
<gene>
    <name evidence="1" type="ORF">A3B18_04050</name>
</gene>
<proteinExistence type="predicted"/>